<accession>A0AAD2B0T3</accession>
<reference evidence="1 2" key="1">
    <citation type="submission" date="2023-07" db="EMBL/GenBank/DDBJ databases">
        <authorList>
            <person name="Peeters C."/>
        </authorList>
    </citation>
    <scope>NUCLEOTIDE SEQUENCE [LARGE SCALE GENOMIC DNA]</scope>
    <source>
        <strain evidence="1 2">LMG 18091</strain>
    </source>
</reference>
<protein>
    <submittedName>
        <fullName evidence="1">Uncharacterized protein</fullName>
    </submittedName>
</protein>
<proteinExistence type="predicted"/>
<name>A0AAD2B0T3_9RALS</name>
<evidence type="ECO:0000313" key="1">
    <source>
        <dbReference type="EMBL" id="CAJ0696401.1"/>
    </source>
</evidence>
<comment type="caution">
    <text evidence="1">The sequence shown here is derived from an EMBL/GenBank/DDBJ whole genome shotgun (WGS) entry which is preliminary data.</text>
</comment>
<dbReference type="EMBL" id="CATWAF010000003">
    <property type="protein sequence ID" value="CAJ0696401.1"/>
    <property type="molecule type" value="Genomic_DNA"/>
</dbReference>
<organism evidence="1 2">
    <name type="scientific">Ralstonia wenshanensis</name>
    <dbReference type="NCBI Taxonomy" id="2842456"/>
    <lineage>
        <taxon>Bacteria</taxon>
        <taxon>Pseudomonadati</taxon>
        <taxon>Pseudomonadota</taxon>
        <taxon>Betaproteobacteria</taxon>
        <taxon>Burkholderiales</taxon>
        <taxon>Burkholderiaceae</taxon>
        <taxon>Ralstonia</taxon>
    </lineage>
</organism>
<keyword evidence="2" id="KW-1185">Reference proteome</keyword>
<dbReference type="Proteomes" id="UP001189915">
    <property type="component" value="Unassembled WGS sequence"/>
</dbReference>
<dbReference type="RefSeq" id="WP_316869887.1">
    <property type="nucleotide sequence ID" value="NZ_CATWAF010000003.1"/>
</dbReference>
<dbReference type="AlphaFoldDB" id="A0AAD2B0T3"/>
<gene>
    <name evidence="1" type="ORF">LMG18091_02277</name>
</gene>
<sequence length="243" mass="25177">MESPNFIIDGHLRLPGLVRMPPPFGPTLDNVQANAATQVSAATDPAANTWGGAGAAGHGQWRRRVSVLSIGMACTLAAALLGWQTGQHRQPAAQLDQTTVAALPPQAASPRSLDHSLALPAAPVETNKATEPQAATTAAAAANVAQATDMNFDEPEVTAPVIAATPPAATPLPVKPRPRALAQAVARPPTTSELQHTPVLHDETPASIEAEWATADTAPTTSAYGAPGTPVHIELQRHKRFTD</sequence>
<evidence type="ECO:0000313" key="2">
    <source>
        <dbReference type="Proteomes" id="UP001189915"/>
    </source>
</evidence>